<sequence>MIRNVVLLIFLCSIFKSGHPLDNGLALTPPMGWLTWERFRCTTDCKKFPNDCISENLIKRTADLMVSEGYLDAGYEYLGIDDCWLEKKRGSDNRLVPDKERFPNGMKAIADYIHGKGLKFGMYQDYGNLTCAGYPGVLGNEELDIQTLVEWEIDYLKLDGCYIDPLAMDEGYPNFGKMLNATGRPILYSCSWPAYQEPNKILPNYNSIAEHCNLWRNWDDIEDSWASLKGIIDWFGDNQERFADHAGPGHWNDPDMLLIGNFGLSYEQARVQMAVWAILAAPLLISADLNTIRPEFKEILLNKEIIAVNQDKLGKQGTRVWKKSGRGVRSGLEIWQRPLRDGSVAVAFVSSRVDGVPYAANFTYYDMQIPELEYEVQDLYKEDSVKSWNYDQDFEIRINPTGVKFYKFIPVHKSQPSKEDAPADLTVQMIVNNEVKNL</sequence>
<proteinExistence type="predicted"/>
<reference evidence="1 2" key="1">
    <citation type="journal article" date="2021" name="Front. Genet.">
        <title>Chromosome-Level Genome Assembly Reveals Significant Gene Expansion in the Toll and IMD Signaling Pathways of Dendrolimus kikuchii.</title>
        <authorList>
            <person name="Zhou J."/>
            <person name="Wu P."/>
            <person name="Xiong Z."/>
            <person name="Liu N."/>
            <person name="Zhao N."/>
            <person name="Ji M."/>
            <person name="Qiu Y."/>
            <person name="Yang B."/>
        </authorList>
    </citation>
    <scope>NUCLEOTIDE SEQUENCE [LARGE SCALE GENOMIC DNA]</scope>
    <source>
        <strain evidence="1">Ann1</strain>
    </source>
</reference>
<keyword evidence="2" id="KW-1185">Reference proteome</keyword>
<accession>A0ACC1CQS5</accession>
<evidence type="ECO:0000313" key="2">
    <source>
        <dbReference type="Proteomes" id="UP000824533"/>
    </source>
</evidence>
<organism evidence="1 2">
    <name type="scientific">Dendrolimus kikuchii</name>
    <dbReference type="NCBI Taxonomy" id="765133"/>
    <lineage>
        <taxon>Eukaryota</taxon>
        <taxon>Metazoa</taxon>
        <taxon>Ecdysozoa</taxon>
        <taxon>Arthropoda</taxon>
        <taxon>Hexapoda</taxon>
        <taxon>Insecta</taxon>
        <taxon>Pterygota</taxon>
        <taxon>Neoptera</taxon>
        <taxon>Endopterygota</taxon>
        <taxon>Lepidoptera</taxon>
        <taxon>Glossata</taxon>
        <taxon>Ditrysia</taxon>
        <taxon>Bombycoidea</taxon>
        <taxon>Lasiocampidae</taxon>
        <taxon>Dendrolimus</taxon>
    </lineage>
</organism>
<name>A0ACC1CQS5_9NEOP</name>
<gene>
    <name evidence="1" type="ORF">K1T71_010149</name>
</gene>
<comment type="caution">
    <text evidence="1">The sequence shown here is derived from an EMBL/GenBank/DDBJ whole genome shotgun (WGS) entry which is preliminary data.</text>
</comment>
<dbReference type="EMBL" id="CM034404">
    <property type="protein sequence ID" value="KAJ0174003.1"/>
    <property type="molecule type" value="Genomic_DNA"/>
</dbReference>
<dbReference type="Proteomes" id="UP000824533">
    <property type="component" value="Linkage Group LG18"/>
</dbReference>
<evidence type="ECO:0000313" key="1">
    <source>
        <dbReference type="EMBL" id="KAJ0174003.1"/>
    </source>
</evidence>
<protein>
    <submittedName>
        <fullName evidence="1">Uncharacterized protein</fullName>
    </submittedName>
</protein>